<dbReference type="Proteomes" id="UP000029839">
    <property type="component" value="Unassembled WGS sequence"/>
</dbReference>
<dbReference type="OrthoDB" id="4827422at2"/>
<dbReference type="InterPro" id="IPR058548">
    <property type="entry name" value="MlaB-like_STAS"/>
</dbReference>
<comment type="caution">
    <text evidence="2">The sequence shown here is derived from an EMBL/GenBank/DDBJ whole genome shotgun (WGS) entry which is preliminary data.</text>
</comment>
<dbReference type="InterPro" id="IPR002645">
    <property type="entry name" value="STAS_dom"/>
</dbReference>
<evidence type="ECO:0000259" key="1">
    <source>
        <dbReference type="PROSITE" id="PS50801"/>
    </source>
</evidence>
<dbReference type="SUPFAM" id="SSF52091">
    <property type="entry name" value="SpoIIaa-like"/>
    <property type="match status" value="1"/>
</dbReference>
<dbReference type="AlphaFoldDB" id="A0A0A0BTH3"/>
<dbReference type="InterPro" id="IPR036513">
    <property type="entry name" value="STAS_dom_sf"/>
</dbReference>
<keyword evidence="3" id="KW-1185">Reference proteome</keyword>
<reference evidence="2 3" key="1">
    <citation type="submission" date="2013-08" db="EMBL/GenBank/DDBJ databases">
        <title>Genome sequencing of Cellulomonas carbonis T26.</title>
        <authorList>
            <person name="Chen F."/>
            <person name="Li Y."/>
            <person name="Wang G."/>
        </authorList>
    </citation>
    <scope>NUCLEOTIDE SEQUENCE [LARGE SCALE GENOMIC DNA]</scope>
    <source>
        <strain evidence="2 3">T26</strain>
    </source>
</reference>
<sequence>MTDDPYTALGGGEPGAVQVLEVDGATHVVLSGEVDSDLARDLAHATKHAVAAGLPVVVDTRRVTFMDSAGLAFLARLSAQGTRRVRVVVGHPTVAFLLEVTGMGDAVDVVDVTGATA</sequence>
<evidence type="ECO:0000313" key="3">
    <source>
        <dbReference type="Proteomes" id="UP000029839"/>
    </source>
</evidence>
<feature type="domain" description="STAS" evidence="1">
    <location>
        <begin position="15"/>
        <end position="117"/>
    </location>
</feature>
<dbReference type="Pfam" id="PF13466">
    <property type="entry name" value="STAS_2"/>
    <property type="match status" value="1"/>
</dbReference>
<dbReference type="RefSeq" id="WP_081978650.1">
    <property type="nucleotide sequence ID" value="NZ_AXCY01000027.1"/>
</dbReference>
<dbReference type="PROSITE" id="PS50801">
    <property type="entry name" value="STAS"/>
    <property type="match status" value="1"/>
</dbReference>
<protein>
    <submittedName>
        <fullName evidence="2">Sulfate transporter</fullName>
    </submittedName>
</protein>
<dbReference type="CDD" id="cd07043">
    <property type="entry name" value="STAS_anti-anti-sigma_factors"/>
    <property type="match status" value="1"/>
</dbReference>
<accession>A0A0A0BTH3</accession>
<proteinExistence type="predicted"/>
<gene>
    <name evidence="2" type="ORF">N868_11395</name>
</gene>
<organism evidence="2 3">
    <name type="scientific">Cellulomonas carbonis T26</name>
    <dbReference type="NCBI Taxonomy" id="947969"/>
    <lineage>
        <taxon>Bacteria</taxon>
        <taxon>Bacillati</taxon>
        <taxon>Actinomycetota</taxon>
        <taxon>Actinomycetes</taxon>
        <taxon>Micrococcales</taxon>
        <taxon>Cellulomonadaceae</taxon>
        <taxon>Cellulomonas</taxon>
    </lineage>
</organism>
<dbReference type="Gene3D" id="3.30.750.24">
    <property type="entry name" value="STAS domain"/>
    <property type="match status" value="1"/>
</dbReference>
<name>A0A0A0BTH3_9CELL</name>
<evidence type="ECO:0000313" key="2">
    <source>
        <dbReference type="EMBL" id="KGM11216.1"/>
    </source>
</evidence>
<dbReference type="EMBL" id="AXCY01000027">
    <property type="protein sequence ID" value="KGM11216.1"/>
    <property type="molecule type" value="Genomic_DNA"/>
</dbReference>
<reference evidence="2 3" key="2">
    <citation type="journal article" date="2015" name="Stand. Genomic Sci.">
        <title>Draft genome sequence of Cellulomonas carbonis T26(T) and comparative analysis of six Cellulomonas genomes.</title>
        <authorList>
            <person name="Zhuang W."/>
            <person name="Zhang S."/>
            <person name="Xia X."/>
            <person name="Wang G."/>
        </authorList>
    </citation>
    <scope>NUCLEOTIDE SEQUENCE [LARGE SCALE GENOMIC DNA]</scope>
    <source>
        <strain evidence="2 3">T26</strain>
    </source>
</reference>